<dbReference type="PANTHER" id="PTHR42928">
    <property type="entry name" value="TRICARBOXYLATE-BINDING PROTEIN"/>
    <property type="match status" value="1"/>
</dbReference>
<name>A0A4V3A9U4_9PROT</name>
<keyword evidence="4" id="KW-1185">Reference proteome</keyword>
<protein>
    <submittedName>
        <fullName evidence="3">Tripartite tricarboxylate transporter substrate binding protein BugD</fullName>
    </submittedName>
</protein>
<dbReference type="OrthoDB" id="9780943at2"/>
<comment type="similarity">
    <text evidence="1">Belongs to the UPF0065 (bug) family.</text>
</comment>
<sequence>MLVSRITARGRRWIRSARRSVRVVAGCALLVAAIAPPAAAQPTNSRVTLIVPASAGGSTDVIARVLGEHMARTLDRIVVIENVSGGATTVASARTAASAPDGTTVLVAQLPLLAAPFLFTGLSYDTRTAFAPVGLINAGHTVLMARKQLAQSPTEAVAWLRANGTSANIGHGGIGSSGHFCALLLARALGVRPAFIAYRGGGPAMTDLVGGTLDMVCDQSTNAVPQVQAGAVQGILVAGPARIASISAVPTAAELGLPDVSLAVWHGMYVARSTPTAVIGRLNAALGTALADQAIVARFGQLGTSVFPPDQRSPQAHAAMFEAEYQRLGSLLSGMGITPQTVE</sequence>
<dbReference type="Gene3D" id="3.40.190.10">
    <property type="entry name" value="Periplasmic binding protein-like II"/>
    <property type="match status" value="1"/>
</dbReference>
<dbReference type="Gene3D" id="3.40.190.150">
    <property type="entry name" value="Bordetella uptake gene, domain 1"/>
    <property type="match status" value="1"/>
</dbReference>
<reference evidence="3 4" key="1">
    <citation type="journal article" date="2016" name="J. Microbiol.">
        <title>Dankookia rubra gen. nov., sp. nov., an alphaproteobacterium isolated from sediment of a shallow stream.</title>
        <authorList>
            <person name="Kim W.H."/>
            <person name="Kim D.H."/>
            <person name="Kang K."/>
            <person name="Ahn T.Y."/>
        </authorList>
    </citation>
    <scope>NUCLEOTIDE SEQUENCE [LARGE SCALE GENOMIC DNA]</scope>
    <source>
        <strain evidence="3 4">JCM30602</strain>
    </source>
</reference>
<evidence type="ECO:0000256" key="2">
    <source>
        <dbReference type="SAM" id="SignalP"/>
    </source>
</evidence>
<dbReference type="AlphaFoldDB" id="A0A4V3A9U4"/>
<accession>A0A4V3A9U4</accession>
<feature type="chain" id="PRO_5020988722" evidence="2">
    <location>
        <begin position="41"/>
        <end position="343"/>
    </location>
</feature>
<keyword evidence="2" id="KW-0732">Signal</keyword>
<dbReference type="Proteomes" id="UP000295096">
    <property type="component" value="Unassembled WGS sequence"/>
</dbReference>
<evidence type="ECO:0000313" key="3">
    <source>
        <dbReference type="EMBL" id="TDH60595.1"/>
    </source>
</evidence>
<feature type="signal peptide" evidence="2">
    <location>
        <begin position="1"/>
        <end position="40"/>
    </location>
</feature>
<dbReference type="PIRSF" id="PIRSF017082">
    <property type="entry name" value="YflP"/>
    <property type="match status" value="1"/>
</dbReference>
<evidence type="ECO:0000256" key="1">
    <source>
        <dbReference type="ARBA" id="ARBA00006987"/>
    </source>
</evidence>
<dbReference type="InterPro" id="IPR005064">
    <property type="entry name" value="BUG"/>
</dbReference>
<dbReference type="PANTHER" id="PTHR42928:SF5">
    <property type="entry name" value="BLR1237 PROTEIN"/>
    <property type="match status" value="1"/>
</dbReference>
<organism evidence="3 4">
    <name type="scientific">Dankookia rubra</name>
    <dbReference type="NCBI Taxonomy" id="1442381"/>
    <lineage>
        <taxon>Bacteria</taxon>
        <taxon>Pseudomonadati</taxon>
        <taxon>Pseudomonadota</taxon>
        <taxon>Alphaproteobacteria</taxon>
        <taxon>Acetobacterales</taxon>
        <taxon>Roseomonadaceae</taxon>
        <taxon>Dankookia</taxon>
    </lineage>
</organism>
<dbReference type="EMBL" id="SMSJ01000035">
    <property type="protein sequence ID" value="TDH60595.1"/>
    <property type="molecule type" value="Genomic_DNA"/>
</dbReference>
<proteinExistence type="inferred from homology"/>
<comment type="caution">
    <text evidence="3">The sequence shown here is derived from an EMBL/GenBank/DDBJ whole genome shotgun (WGS) entry which is preliminary data.</text>
</comment>
<gene>
    <name evidence="3" type="ORF">E2C06_21385</name>
</gene>
<evidence type="ECO:0000313" key="4">
    <source>
        <dbReference type="Proteomes" id="UP000295096"/>
    </source>
</evidence>
<dbReference type="Pfam" id="PF03401">
    <property type="entry name" value="TctC"/>
    <property type="match status" value="1"/>
</dbReference>
<dbReference type="InterPro" id="IPR042100">
    <property type="entry name" value="Bug_dom1"/>
</dbReference>